<dbReference type="InterPro" id="IPR056789">
    <property type="entry name" value="LRR_R13L1-DRL21"/>
</dbReference>
<dbReference type="PaxDb" id="3880-AES69090"/>
<sequence>MEENWMSCEALQSNSNLKKLNIKRYKGNRFPSWLSWLKGCGLCSRLPRLWQLPSL</sequence>
<evidence type="ECO:0000313" key="2">
    <source>
        <dbReference type="EMBL" id="AES69090.1"/>
    </source>
</evidence>
<accession>G7IZ62</accession>
<dbReference type="Proteomes" id="UP000002051">
    <property type="component" value="Chromosome 3"/>
</dbReference>
<name>G7IZ62_MEDTR</name>
<dbReference type="EMBL" id="CM001219">
    <property type="protein sequence ID" value="AES69090.1"/>
    <property type="molecule type" value="Genomic_DNA"/>
</dbReference>
<keyword evidence="4" id="KW-1185">Reference proteome</keyword>
<organism evidence="2 4">
    <name type="scientific">Medicago truncatula</name>
    <name type="common">Barrel medic</name>
    <name type="synonym">Medicago tribuloides</name>
    <dbReference type="NCBI Taxonomy" id="3880"/>
    <lineage>
        <taxon>Eukaryota</taxon>
        <taxon>Viridiplantae</taxon>
        <taxon>Streptophyta</taxon>
        <taxon>Embryophyta</taxon>
        <taxon>Tracheophyta</taxon>
        <taxon>Spermatophyta</taxon>
        <taxon>Magnoliopsida</taxon>
        <taxon>eudicotyledons</taxon>
        <taxon>Gunneridae</taxon>
        <taxon>Pentapetalae</taxon>
        <taxon>rosids</taxon>
        <taxon>fabids</taxon>
        <taxon>Fabales</taxon>
        <taxon>Fabaceae</taxon>
        <taxon>Papilionoideae</taxon>
        <taxon>50 kb inversion clade</taxon>
        <taxon>NPAAA clade</taxon>
        <taxon>Hologalegina</taxon>
        <taxon>IRL clade</taxon>
        <taxon>Trifolieae</taxon>
        <taxon>Medicago</taxon>
    </lineage>
</organism>
<proteinExistence type="predicted"/>
<dbReference type="EnsemblPlants" id="AES69090">
    <property type="protein sequence ID" value="AES69090"/>
    <property type="gene ID" value="MTR_3g022140"/>
</dbReference>
<evidence type="ECO:0000313" key="3">
    <source>
        <dbReference type="EnsemblPlants" id="AES69090"/>
    </source>
</evidence>
<reference evidence="2 4" key="1">
    <citation type="journal article" date="2011" name="Nature">
        <title>The Medicago genome provides insight into the evolution of rhizobial symbioses.</title>
        <authorList>
            <person name="Young N.D."/>
            <person name="Debelle F."/>
            <person name="Oldroyd G.E."/>
            <person name="Geurts R."/>
            <person name="Cannon S.B."/>
            <person name="Udvardi M.K."/>
            <person name="Benedito V.A."/>
            <person name="Mayer K.F."/>
            <person name="Gouzy J."/>
            <person name="Schoof H."/>
            <person name="Van de Peer Y."/>
            <person name="Proost S."/>
            <person name="Cook D.R."/>
            <person name="Meyers B.C."/>
            <person name="Spannagl M."/>
            <person name="Cheung F."/>
            <person name="De Mita S."/>
            <person name="Krishnakumar V."/>
            <person name="Gundlach H."/>
            <person name="Zhou S."/>
            <person name="Mudge J."/>
            <person name="Bharti A.K."/>
            <person name="Murray J.D."/>
            <person name="Naoumkina M.A."/>
            <person name="Rosen B."/>
            <person name="Silverstein K.A."/>
            <person name="Tang H."/>
            <person name="Rombauts S."/>
            <person name="Zhao P.X."/>
            <person name="Zhou P."/>
            <person name="Barbe V."/>
            <person name="Bardou P."/>
            <person name="Bechner M."/>
            <person name="Bellec A."/>
            <person name="Berger A."/>
            <person name="Berges H."/>
            <person name="Bidwell S."/>
            <person name="Bisseling T."/>
            <person name="Choisne N."/>
            <person name="Couloux A."/>
            <person name="Denny R."/>
            <person name="Deshpande S."/>
            <person name="Dai X."/>
            <person name="Doyle J.J."/>
            <person name="Dudez A.M."/>
            <person name="Farmer A.D."/>
            <person name="Fouteau S."/>
            <person name="Franken C."/>
            <person name="Gibelin C."/>
            <person name="Gish J."/>
            <person name="Goldstein S."/>
            <person name="Gonzalez A.J."/>
            <person name="Green P.J."/>
            <person name="Hallab A."/>
            <person name="Hartog M."/>
            <person name="Hua A."/>
            <person name="Humphray S.J."/>
            <person name="Jeong D.H."/>
            <person name="Jing Y."/>
            <person name="Jocker A."/>
            <person name="Kenton S.M."/>
            <person name="Kim D.J."/>
            <person name="Klee K."/>
            <person name="Lai H."/>
            <person name="Lang C."/>
            <person name="Lin S."/>
            <person name="Macmil S.L."/>
            <person name="Magdelenat G."/>
            <person name="Matthews L."/>
            <person name="McCorrison J."/>
            <person name="Monaghan E.L."/>
            <person name="Mun J.H."/>
            <person name="Najar F.Z."/>
            <person name="Nicholson C."/>
            <person name="Noirot C."/>
            <person name="O'Bleness M."/>
            <person name="Paule C.R."/>
            <person name="Poulain J."/>
            <person name="Prion F."/>
            <person name="Qin B."/>
            <person name="Qu C."/>
            <person name="Retzel E.F."/>
            <person name="Riddle C."/>
            <person name="Sallet E."/>
            <person name="Samain S."/>
            <person name="Samson N."/>
            <person name="Sanders I."/>
            <person name="Saurat O."/>
            <person name="Scarpelli C."/>
            <person name="Schiex T."/>
            <person name="Segurens B."/>
            <person name="Severin A.J."/>
            <person name="Sherrier D.J."/>
            <person name="Shi R."/>
            <person name="Sims S."/>
            <person name="Singer S.R."/>
            <person name="Sinharoy S."/>
            <person name="Sterck L."/>
            <person name="Viollet A."/>
            <person name="Wang B.B."/>
            <person name="Wang K."/>
            <person name="Wang M."/>
            <person name="Wang X."/>
            <person name="Warfsmann J."/>
            <person name="Weissenbach J."/>
            <person name="White D.D."/>
            <person name="White J.D."/>
            <person name="Wiley G.B."/>
            <person name="Wincker P."/>
            <person name="Xing Y."/>
            <person name="Yang L."/>
            <person name="Yao Z."/>
            <person name="Ying F."/>
            <person name="Zhai J."/>
            <person name="Zhou L."/>
            <person name="Zuber A."/>
            <person name="Denarie J."/>
            <person name="Dixon R.A."/>
            <person name="May G.D."/>
            <person name="Schwartz D.C."/>
            <person name="Rogers J."/>
            <person name="Quetier F."/>
            <person name="Town C.D."/>
            <person name="Roe B.A."/>
        </authorList>
    </citation>
    <scope>NUCLEOTIDE SEQUENCE [LARGE SCALE GENOMIC DNA]</scope>
    <source>
        <strain evidence="2">A17</strain>
        <strain evidence="3 4">cv. Jemalong A17</strain>
    </source>
</reference>
<reference evidence="3" key="3">
    <citation type="submission" date="2015-04" db="UniProtKB">
        <authorList>
            <consortium name="EnsemblPlants"/>
        </authorList>
    </citation>
    <scope>IDENTIFICATION</scope>
    <source>
        <strain evidence="3">cv. Jemalong A17</strain>
    </source>
</reference>
<evidence type="ECO:0000259" key="1">
    <source>
        <dbReference type="Pfam" id="PF25019"/>
    </source>
</evidence>
<dbReference type="AlphaFoldDB" id="G7IZ62"/>
<evidence type="ECO:0000313" key="4">
    <source>
        <dbReference type="Proteomes" id="UP000002051"/>
    </source>
</evidence>
<dbReference type="Pfam" id="PF25019">
    <property type="entry name" value="LRR_R13L1-DRL21"/>
    <property type="match status" value="1"/>
</dbReference>
<gene>
    <name evidence="2" type="ordered locus">MTR_3g022140</name>
</gene>
<feature type="domain" description="R13L1/DRL21-like LRR repeat region" evidence="1">
    <location>
        <begin position="8"/>
        <end position="55"/>
    </location>
</feature>
<reference evidence="2 4" key="2">
    <citation type="journal article" date="2014" name="BMC Genomics">
        <title>An improved genome release (version Mt4.0) for the model legume Medicago truncatula.</title>
        <authorList>
            <person name="Tang H."/>
            <person name="Krishnakumar V."/>
            <person name="Bidwell S."/>
            <person name="Rosen B."/>
            <person name="Chan A."/>
            <person name="Zhou S."/>
            <person name="Gentzbittel L."/>
            <person name="Childs K.L."/>
            <person name="Yandell M."/>
            <person name="Gundlach H."/>
            <person name="Mayer K.F."/>
            <person name="Schwartz D.C."/>
            <person name="Town C.D."/>
        </authorList>
    </citation>
    <scope>GENOME REANNOTATION</scope>
    <source>
        <strain evidence="3 4">cv. Jemalong A17</strain>
    </source>
</reference>
<dbReference type="HOGENOM" id="CLU_3035358_0_0_1"/>
<protein>
    <submittedName>
        <fullName evidence="2">NB-ARC domain disease resistance protein, putative</fullName>
    </submittedName>
</protein>